<feature type="region of interest" description="Disordered" evidence="1">
    <location>
        <begin position="22"/>
        <end position="74"/>
    </location>
</feature>
<sequence length="74" mass="8311">MACLCFLDENYYFLNRGRRLVKDPNVDMSDDDEPQLDNGNMDNDGAFENDDKMDDVSGIVNSLNNDGGDGVWSK</sequence>
<evidence type="ECO:0000313" key="2">
    <source>
        <dbReference type="Proteomes" id="UP000887565"/>
    </source>
</evidence>
<dbReference type="AlphaFoldDB" id="A0A915KZ71"/>
<evidence type="ECO:0000313" key="3">
    <source>
        <dbReference type="WBParaSite" id="nRc.2.0.1.t42802-RA"/>
    </source>
</evidence>
<organism evidence="2 3">
    <name type="scientific">Romanomermis culicivorax</name>
    <name type="common">Nematode worm</name>
    <dbReference type="NCBI Taxonomy" id="13658"/>
    <lineage>
        <taxon>Eukaryota</taxon>
        <taxon>Metazoa</taxon>
        <taxon>Ecdysozoa</taxon>
        <taxon>Nematoda</taxon>
        <taxon>Enoplea</taxon>
        <taxon>Dorylaimia</taxon>
        <taxon>Mermithida</taxon>
        <taxon>Mermithoidea</taxon>
        <taxon>Mermithidae</taxon>
        <taxon>Romanomermis</taxon>
    </lineage>
</organism>
<name>A0A915KZ71_ROMCU</name>
<keyword evidence="2" id="KW-1185">Reference proteome</keyword>
<evidence type="ECO:0000256" key="1">
    <source>
        <dbReference type="SAM" id="MobiDB-lite"/>
    </source>
</evidence>
<reference evidence="3" key="1">
    <citation type="submission" date="2022-11" db="UniProtKB">
        <authorList>
            <consortium name="WormBaseParasite"/>
        </authorList>
    </citation>
    <scope>IDENTIFICATION</scope>
</reference>
<dbReference type="Proteomes" id="UP000887565">
    <property type="component" value="Unplaced"/>
</dbReference>
<proteinExistence type="predicted"/>
<dbReference type="WBParaSite" id="nRc.2.0.1.t42802-RA">
    <property type="protein sequence ID" value="nRc.2.0.1.t42802-RA"/>
    <property type="gene ID" value="nRc.2.0.1.g42802"/>
</dbReference>
<accession>A0A915KZ71</accession>
<protein>
    <submittedName>
        <fullName evidence="3">Uncharacterized protein</fullName>
    </submittedName>
</protein>